<name>A0A8H5AQM6_9AGAR</name>
<feature type="compositionally biased region" description="Basic and acidic residues" evidence="2">
    <location>
        <begin position="452"/>
        <end position="471"/>
    </location>
</feature>
<feature type="region of interest" description="Disordered" evidence="2">
    <location>
        <begin position="690"/>
        <end position="735"/>
    </location>
</feature>
<feature type="compositionally biased region" description="Low complexity" evidence="2">
    <location>
        <begin position="294"/>
        <end position="308"/>
    </location>
</feature>
<evidence type="ECO:0000256" key="1">
    <source>
        <dbReference type="SAM" id="Coils"/>
    </source>
</evidence>
<protein>
    <submittedName>
        <fullName evidence="3">Uncharacterized protein</fullName>
    </submittedName>
</protein>
<feature type="region of interest" description="Disordered" evidence="2">
    <location>
        <begin position="121"/>
        <end position="208"/>
    </location>
</feature>
<keyword evidence="4" id="KW-1185">Reference proteome</keyword>
<feature type="compositionally biased region" description="Acidic residues" evidence="2">
    <location>
        <begin position="510"/>
        <end position="525"/>
    </location>
</feature>
<dbReference type="EMBL" id="JAACJJ010000060">
    <property type="protein sequence ID" value="KAF5309258.1"/>
    <property type="molecule type" value="Genomic_DNA"/>
</dbReference>
<feature type="region of interest" description="Disordered" evidence="2">
    <location>
        <begin position="282"/>
        <end position="312"/>
    </location>
</feature>
<feature type="region of interest" description="Disordered" evidence="2">
    <location>
        <begin position="363"/>
        <end position="592"/>
    </location>
</feature>
<evidence type="ECO:0000256" key="2">
    <source>
        <dbReference type="SAM" id="MobiDB-lite"/>
    </source>
</evidence>
<feature type="compositionally biased region" description="Polar residues" evidence="2">
    <location>
        <begin position="195"/>
        <end position="207"/>
    </location>
</feature>
<comment type="caution">
    <text evidence="3">The sequence shown here is derived from an EMBL/GenBank/DDBJ whole genome shotgun (WGS) entry which is preliminary data.</text>
</comment>
<feature type="compositionally biased region" description="Basic and acidic residues" evidence="2">
    <location>
        <begin position="567"/>
        <end position="583"/>
    </location>
</feature>
<keyword evidence="1" id="KW-0175">Coiled coil</keyword>
<sequence length="812" mass="87602">MSQQGESSSTGGQNVKTSLKTFASGGNRVGYSEYLGEGQPKTSYGYEGDVYVDLTPGAMGLYGHDGNRWIMWSGPSSNSRFSHPKDSNRWLWCNGKTFGWLSKNSYTPGHTQSQLLASAFSKKAEGPKKRKSYDAGSADHQAAAKKPRAEARENSTVADSESHWSPSTSVGPMLSATLNPTFPPPNSAARPPSYSELNNTHSCSFPSHLQPDEKANLLREINDLRVASAITQRQLAEANEQISQLQADNDALRQKLSISFSRILTGAGIPFSNFSSMIALDSERPQRTPPPRAFSFSFDQSNNPSSSSHTKPLAPIAAAPVETNTLNAGEGEPDLTEQRALLKRTKVLIATAHSQLDEFAAADEAEGPHQPNEGGDDHDMASVEEQDPTHERKRQSDVAGVGEELLESGGEGVDEEPAKRGEELAGAATVGEQPPVEGVDSDPSEDEDDSVEADKQKDSNSQPEHDERRDDMGDDGEGQDVNLDEPELGLDNDADNVGLLSQWDTFSEPVSEENEDRSTDIEEDQLFTSQADINPDPEDDDGDIEDSAPSGHAKAAHVAPEAILGGHELDTNHNKDMDARERSTSPVTPDLGITCTQAHKHDDCSMQDSHSIPVEQIQGPEANDLDKDGGDILHIAVTDAQSPDYGLGVTNSPYSGRVGSDDSGTGGLGRNVNQGSKAVVDDLKETAIMRDKTRAESESSVQLKADDSLPEPGEESVTQPQLLPESPAASPPHPSSWISQIPLPILFAKTKKYQLCRFCLTATPQIITKFPLQLDLPAMEAHCNEKHEEYCAILLDLSPRDLQGLLDADNST</sequence>
<feature type="compositionally biased region" description="Polar residues" evidence="2">
    <location>
        <begin position="154"/>
        <end position="180"/>
    </location>
</feature>
<dbReference type="OrthoDB" id="3067611at2759"/>
<evidence type="ECO:0000313" key="3">
    <source>
        <dbReference type="EMBL" id="KAF5309258.1"/>
    </source>
</evidence>
<feature type="compositionally biased region" description="Acidic residues" evidence="2">
    <location>
        <begin position="535"/>
        <end position="546"/>
    </location>
</feature>
<feature type="compositionally biased region" description="Acidic residues" evidence="2">
    <location>
        <begin position="472"/>
        <end position="494"/>
    </location>
</feature>
<reference evidence="3 4" key="1">
    <citation type="journal article" date="2020" name="ISME J.">
        <title>Uncovering the hidden diversity of litter-decomposition mechanisms in mushroom-forming fungi.</title>
        <authorList>
            <person name="Floudas D."/>
            <person name="Bentzer J."/>
            <person name="Ahren D."/>
            <person name="Johansson T."/>
            <person name="Persson P."/>
            <person name="Tunlid A."/>
        </authorList>
    </citation>
    <scope>NUCLEOTIDE SEQUENCE [LARGE SCALE GENOMIC DNA]</scope>
    <source>
        <strain evidence="3 4">CBS 101986</strain>
    </source>
</reference>
<evidence type="ECO:0000313" key="4">
    <source>
        <dbReference type="Proteomes" id="UP000567179"/>
    </source>
</evidence>
<feature type="compositionally biased region" description="Low complexity" evidence="2">
    <location>
        <begin position="1"/>
        <end position="13"/>
    </location>
</feature>
<feature type="compositionally biased region" description="Acidic residues" evidence="2">
    <location>
        <begin position="439"/>
        <end position="451"/>
    </location>
</feature>
<feature type="region of interest" description="Disordered" evidence="2">
    <location>
        <begin position="1"/>
        <end position="29"/>
    </location>
</feature>
<feature type="compositionally biased region" description="Basic and acidic residues" evidence="2">
    <location>
        <begin position="375"/>
        <end position="396"/>
    </location>
</feature>
<accession>A0A8H5AQM6</accession>
<feature type="coiled-coil region" evidence="1">
    <location>
        <begin position="221"/>
        <end position="255"/>
    </location>
</feature>
<dbReference type="Proteomes" id="UP000567179">
    <property type="component" value="Unassembled WGS sequence"/>
</dbReference>
<feature type="region of interest" description="Disordered" evidence="2">
    <location>
        <begin position="644"/>
        <end position="677"/>
    </location>
</feature>
<dbReference type="AlphaFoldDB" id="A0A8H5AQM6"/>
<proteinExistence type="predicted"/>
<organism evidence="3 4">
    <name type="scientific">Psilocybe cf. subviscida</name>
    <dbReference type="NCBI Taxonomy" id="2480587"/>
    <lineage>
        <taxon>Eukaryota</taxon>
        <taxon>Fungi</taxon>
        <taxon>Dikarya</taxon>
        <taxon>Basidiomycota</taxon>
        <taxon>Agaricomycotina</taxon>
        <taxon>Agaricomycetes</taxon>
        <taxon>Agaricomycetidae</taxon>
        <taxon>Agaricales</taxon>
        <taxon>Agaricineae</taxon>
        <taxon>Strophariaceae</taxon>
        <taxon>Psilocybe</taxon>
    </lineage>
</organism>
<gene>
    <name evidence="3" type="ORF">D9619_012699</name>
</gene>